<keyword evidence="3" id="KW-1185">Reference proteome</keyword>
<feature type="domain" description="DUF5801" evidence="1">
    <location>
        <begin position="447"/>
        <end position="634"/>
    </location>
</feature>
<evidence type="ECO:0000259" key="1">
    <source>
        <dbReference type="Pfam" id="PF19116"/>
    </source>
</evidence>
<organism evidence="2 3">
    <name type="scientific">Mesorhizobium captivum</name>
    <dbReference type="NCBI Taxonomy" id="3072319"/>
    <lineage>
        <taxon>Bacteria</taxon>
        <taxon>Pseudomonadati</taxon>
        <taxon>Pseudomonadota</taxon>
        <taxon>Alphaproteobacteria</taxon>
        <taxon>Hyphomicrobiales</taxon>
        <taxon>Phyllobacteriaceae</taxon>
        <taxon>Mesorhizobium</taxon>
    </lineage>
</organism>
<protein>
    <submittedName>
        <fullName evidence="2">DUF5801 repeats-in-toxin domain-containing protein</fullName>
    </submittedName>
</protein>
<evidence type="ECO:0000313" key="2">
    <source>
        <dbReference type="EMBL" id="MDX8491863.1"/>
    </source>
</evidence>
<name>A0ABU4YY22_9HYPH</name>
<gene>
    <name evidence="2" type="ORF">RFN29_09745</name>
</gene>
<accession>A0ABU4YY22</accession>
<reference evidence="2 3" key="1">
    <citation type="submission" date="2023-08" db="EMBL/GenBank/DDBJ databases">
        <title>Implementing the SeqCode for naming new Mesorhizobium species isolated from Vachellia karroo root nodules.</title>
        <authorList>
            <person name="Van Lill M."/>
        </authorList>
    </citation>
    <scope>NUCLEOTIDE SEQUENCE [LARGE SCALE GENOMIC DNA]</scope>
    <source>
        <strain evidence="2 3">VK22B</strain>
    </source>
</reference>
<comment type="caution">
    <text evidence="2">The sequence shown here is derived from an EMBL/GenBank/DDBJ whole genome shotgun (WGS) entry which is preliminary data.</text>
</comment>
<dbReference type="Pfam" id="PF19116">
    <property type="entry name" value="DUF5801"/>
    <property type="match status" value="2"/>
</dbReference>
<dbReference type="InterPro" id="IPR043824">
    <property type="entry name" value="DUF5801"/>
</dbReference>
<feature type="domain" description="DUF5801" evidence="1">
    <location>
        <begin position="661"/>
        <end position="849"/>
    </location>
</feature>
<evidence type="ECO:0000313" key="3">
    <source>
        <dbReference type="Proteomes" id="UP001271249"/>
    </source>
</evidence>
<dbReference type="EMBL" id="JAVIJC010000008">
    <property type="protein sequence ID" value="MDX8491863.1"/>
    <property type="molecule type" value="Genomic_DNA"/>
</dbReference>
<dbReference type="RefSeq" id="WP_320225899.1">
    <property type="nucleotide sequence ID" value="NZ_JAVIJC010000008.1"/>
</dbReference>
<dbReference type="Proteomes" id="UP001271249">
    <property type="component" value="Unassembled WGS sequence"/>
</dbReference>
<sequence length="1208" mass="122374">MALTINVFGSTKIDETTGLQDNDVALASVPSNVSTAFSNAGVTLASAIQIAGGGGDDLSVTPDSGFTVNGLGFVDATNGALDGDASGLFTLEGREIFLYASPNDDNVVLGREGTAGGLADPNGALVFAIYVEETTTNSLITGGKFWTVLFEPLKHTDNNDHDFTVNLDNKLKVAATQTTTFSFDNAPSGANEFMMFGNNPAGVSTSGIVVTGRAPDPNTEDNNSKGFDTVTSSQAGPHATVGVNGQHVGPGNGLSFTFVDNPAEDFTVAPQQDPHLPQGLDSTEADHESNIQFSGYTSGVTSASFTVAQVNPTGSVVTVKISAFNDPNGAAGETGTGFVEGFADDVAVNITEVKINGIVVAANLTGDTAVVSGIVNGDVVTYTTTSAHTRVLIENAQPVKGPGSNITLDIGGFTILSSQAASEFAGTQLQFDDDGPTITAVASTASVRHDETAGVQADTDVDGSAIAFGTTTIASLFTNVPSPGDDPDVAGTGAIGFARSTASLLTVTGSAGADGPGAQPLSYALSVVDGTDSGVETTAGTKIFMYNGTGSAAGLILGRVGTENAAGDTADPAGTVAFALATNPANGEVFLTQYLSLKHPTPGASYDETITLASGAVQMSVTRTDGDGDTATDSDNNIGLLVKFDDDGPTITAVTSGTASVRHDETPGVQADTDVDGTAIAFGSTTIASLFTNVPSPGDDPDVAGTGAIGFARSTDPLVTVTGGSAGADGPGAQPLSYALSVVDGTDSGVETTAGTKIFMYNGTGAAAGLILGRVGNELQGGDTANANGTVAFALATNPANGEVFLTQYLSLKHPTPGASYDETITLASGAVQMSVTRTDGDGDTATDSDNNIGLLVKFDDDGPTVTVNDSSGTFTAGAQGTWTEAPGADGFQSLSLALNSFEIDTHGTVTATPSNSSLTRTDNFHYSGSITADFTNDGIANNQTVQFTLTFDPNAGPPPTYDFELTTPPGGITTISSSNGSLDAGGPDPVRTLTIGTRSIVFSAVNATAAVGDIEGNLDKTESQIQTNPLPSYISSAAMNVSTSGIGLANNNFDGNALAGVDGQTTQGGAFDESFVIDPTAFLVSSMKVFIDNSVGGYDPTTEGIFYRTYTRNADNTVTAGAITKVASTDLHSEAGGQVSFVIPSVDQKNDLDAVQLFMGSGTVKVPVVEFSISTTFNPEPLNVNLTATLTDGDNDTNQDAFKITVA</sequence>
<proteinExistence type="predicted"/>